<feature type="transmembrane region" description="Helical" evidence="15">
    <location>
        <begin position="878"/>
        <end position="897"/>
    </location>
</feature>
<dbReference type="NCBIfam" id="TIGR01517">
    <property type="entry name" value="ATPase-IIB_Ca"/>
    <property type="match status" value="1"/>
</dbReference>
<evidence type="ECO:0000256" key="2">
    <source>
        <dbReference type="ARBA" id="ARBA00012790"/>
    </source>
</evidence>
<dbReference type="PRINTS" id="PR00120">
    <property type="entry name" value="HATPASE"/>
</dbReference>
<evidence type="ECO:0000256" key="10">
    <source>
        <dbReference type="ARBA" id="ARBA00022842"/>
    </source>
</evidence>
<feature type="transmembrane region" description="Helical" evidence="15">
    <location>
        <begin position="368"/>
        <end position="396"/>
    </location>
</feature>
<dbReference type="SUPFAM" id="SSF81653">
    <property type="entry name" value="Calcium ATPase, transduction domain A"/>
    <property type="match status" value="1"/>
</dbReference>
<dbReference type="Gene3D" id="2.70.150.10">
    <property type="entry name" value="Calcium-transporting ATPase, cytoplasmic transduction domain A"/>
    <property type="match status" value="1"/>
</dbReference>
<dbReference type="InterPro" id="IPR023214">
    <property type="entry name" value="HAD_sf"/>
</dbReference>
<dbReference type="RefSeq" id="WP_283753508.1">
    <property type="nucleotide sequence ID" value="NZ_JAQOSP010000066.1"/>
</dbReference>
<feature type="transmembrane region" description="Helical" evidence="15">
    <location>
        <begin position="281"/>
        <end position="306"/>
    </location>
</feature>
<accession>A0ABT7AS68</accession>
<evidence type="ECO:0000256" key="5">
    <source>
        <dbReference type="ARBA" id="ARBA00022692"/>
    </source>
</evidence>
<dbReference type="Proteomes" id="UP001235303">
    <property type="component" value="Unassembled WGS sequence"/>
</dbReference>
<comment type="subcellular location">
    <subcellularLocation>
        <location evidence="1">Endomembrane system</location>
        <topology evidence="1">Multi-pass membrane protein</topology>
    </subcellularLocation>
</comment>
<organism evidence="17 18">
    <name type="scientific">Roseofilum acuticapitatum BLCC-M154</name>
    <dbReference type="NCBI Taxonomy" id="3022444"/>
    <lineage>
        <taxon>Bacteria</taxon>
        <taxon>Bacillati</taxon>
        <taxon>Cyanobacteriota</taxon>
        <taxon>Cyanophyceae</taxon>
        <taxon>Desertifilales</taxon>
        <taxon>Desertifilaceae</taxon>
        <taxon>Roseofilum</taxon>
        <taxon>Roseofilum acuticapitatum</taxon>
    </lineage>
</organism>
<keyword evidence="7" id="KW-0547">Nucleotide-binding</keyword>
<dbReference type="Pfam" id="PF00690">
    <property type="entry name" value="Cation_ATPase_N"/>
    <property type="match status" value="1"/>
</dbReference>
<feature type="transmembrane region" description="Helical" evidence="15">
    <location>
        <begin position="79"/>
        <end position="96"/>
    </location>
</feature>
<evidence type="ECO:0000256" key="6">
    <source>
        <dbReference type="ARBA" id="ARBA00022723"/>
    </source>
</evidence>
<dbReference type="InterPro" id="IPR001757">
    <property type="entry name" value="P_typ_ATPase"/>
</dbReference>
<feature type="transmembrane region" description="Helical" evidence="15">
    <location>
        <begin position="56"/>
        <end position="73"/>
    </location>
</feature>
<dbReference type="InterPro" id="IPR004014">
    <property type="entry name" value="ATPase_P-typ_cation-transptr_N"/>
</dbReference>
<name>A0ABT7AS68_9CYAN</name>
<evidence type="ECO:0000256" key="4">
    <source>
        <dbReference type="ARBA" id="ARBA00022568"/>
    </source>
</evidence>
<keyword evidence="14 15" id="KW-0472">Membrane</keyword>
<dbReference type="SUPFAM" id="SSF81665">
    <property type="entry name" value="Calcium ATPase, transmembrane domain M"/>
    <property type="match status" value="2"/>
</dbReference>
<keyword evidence="6" id="KW-0479">Metal-binding</keyword>
<gene>
    <name evidence="17" type="ORF">PMG71_09970</name>
</gene>
<sequence length="983" mass="108179">MTIQKPQPDLQDSKHLWGLTATEVEASRERYGLNILTPPEQTPWWQLYLEKYEDPIIRILIVAALLAMIIGFVDGEYLEGLGILVAIFLATTVSFVNEYKATQEFNILNQVNDEVPVTVVRSGVFSKVPKKEIVVGDVILLEAGDEVPADGLVIGAVSFQINESSLTGETLPVNKVTSHQLEKISVSSTAYPPDRVMRGTIVVDGHGIIEAIAIGDQTEIGCTARAAAGPTEEKTPLNQQLDRLSQLIGVCGLLIAVLIDGALILRGILGGEFNLSGQQWYVTSLVIVSAAIALIKVWLPIIYQGLTLIKPQMESPEWLEDERLVEWLKSLAIGVLILAGGLGLGWLFNWVPESPQTWITTEAATALLTYFMIAVAVIVVAVPEGLPLSVVLSLAYSMRRMTRQNALVRQMQACETIGATTVICSDKTGTLTLNKMQVSESCFGGDLDLMAEAIAINSTANLQRSCNLNLGSEEVTPIGDPTEGALLLWLDEQQRSYEQERESFRTLTQLTFSPERKYMATLGYSRHRENPIIHIKGAPEIVLAQCSHILTEKGVQPIPSHSAIAEQMQHYEANGMRLLGFAYRDNLAPLYPEAEIEIERLMSQGMTWLGFVAIADPIRPDVPRAIKICQRAGVGVKIVTGDNPNTSKYIARQIGLVTDEDGYECFLTGQDFAQLDDRQAREAVRSLKVLSRARPADKQRLVKMLQENGEVVAVTGDGTNDAPALNQAQVGLAMGQESTSVAKEASDIIILDHSFKSIENAVMWGRSLYQNIQKFILFQLTINVAACGIALLGPFININLPLTVTQLLWVNLIMDTFAALALATDPPNPMVMRHPPRNPKAFIISPSMAKQLLSVAFVFLIFFVGFLLYIQQDGVVDPYELSLFFTTFVMVNWWNLFNAKCFGIKDSVFKNLKENPGFIIISAVIVFGQIIIVQWGGGFFRTVPLSLQDWLIIGGGTSIILWVGELGRFLARLRTPMISSPLE</sequence>
<evidence type="ECO:0000256" key="13">
    <source>
        <dbReference type="ARBA" id="ARBA00023065"/>
    </source>
</evidence>
<feature type="transmembrane region" description="Helical" evidence="15">
    <location>
        <begin position="808"/>
        <end position="831"/>
    </location>
</feature>
<dbReference type="SMART" id="SM00831">
    <property type="entry name" value="Cation_ATPase_N"/>
    <property type="match status" value="1"/>
</dbReference>
<feature type="domain" description="Cation-transporting P-type ATPase N-terminal" evidence="16">
    <location>
        <begin position="1"/>
        <end position="72"/>
    </location>
</feature>
<evidence type="ECO:0000259" key="16">
    <source>
        <dbReference type="SMART" id="SM00831"/>
    </source>
</evidence>
<dbReference type="EMBL" id="JAQOSP010000066">
    <property type="protein sequence ID" value="MDJ1169752.1"/>
    <property type="molecule type" value="Genomic_DNA"/>
</dbReference>
<evidence type="ECO:0000256" key="9">
    <source>
        <dbReference type="ARBA" id="ARBA00022840"/>
    </source>
</evidence>
<keyword evidence="11" id="KW-1278">Translocase</keyword>
<dbReference type="Gene3D" id="3.40.1110.10">
    <property type="entry name" value="Calcium-transporting ATPase, cytoplasmic domain N"/>
    <property type="match status" value="2"/>
</dbReference>
<dbReference type="SUPFAM" id="SSF56784">
    <property type="entry name" value="HAD-like"/>
    <property type="match status" value="1"/>
</dbReference>
<reference evidence="17 18" key="1">
    <citation type="submission" date="2023-01" db="EMBL/GenBank/DDBJ databases">
        <title>Novel diversity within Roseofilum (Cyanobacteria; Desertifilaceae) from marine benthic mats with descriptions of four novel species.</title>
        <authorList>
            <person name="Wang Y."/>
            <person name="Berthold D.E."/>
            <person name="Hu J."/>
            <person name="Lefler F.W."/>
            <person name="Laughinghouse H.D. IV."/>
        </authorList>
    </citation>
    <scope>NUCLEOTIDE SEQUENCE [LARGE SCALE GENOMIC DNA]</scope>
    <source>
        <strain evidence="17 18">BLCC-M154</strain>
    </source>
</reference>
<dbReference type="Gene3D" id="3.40.50.1000">
    <property type="entry name" value="HAD superfamily/HAD-like"/>
    <property type="match status" value="2"/>
</dbReference>
<evidence type="ECO:0000256" key="11">
    <source>
        <dbReference type="ARBA" id="ARBA00022967"/>
    </source>
</evidence>
<evidence type="ECO:0000313" key="18">
    <source>
        <dbReference type="Proteomes" id="UP001235303"/>
    </source>
</evidence>
<dbReference type="Pfam" id="PF08282">
    <property type="entry name" value="Hydrolase_3"/>
    <property type="match status" value="1"/>
</dbReference>
<keyword evidence="3" id="KW-0813">Transport</keyword>
<dbReference type="InterPro" id="IPR006408">
    <property type="entry name" value="P-type_ATPase_IIB"/>
</dbReference>
<evidence type="ECO:0000313" key="17">
    <source>
        <dbReference type="EMBL" id="MDJ1169752.1"/>
    </source>
</evidence>
<dbReference type="Pfam" id="PF13246">
    <property type="entry name" value="Cation_ATPase"/>
    <property type="match status" value="1"/>
</dbReference>
<dbReference type="NCBIfam" id="TIGR01494">
    <property type="entry name" value="ATPase_P-type"/>
    <property type="match status" value="2"/>
</dbReference>
<dbReference type="SFLD" id="SFLDS00003">
    <property type="entry name" value="Haloacid_Dehalogenase"/>
    <property type="match status" value="1"/>
</dbReference>
<dbReference type="PANTHER" id="PTHR24093">
    <property type="entry name" value="CATION TRANSPORTING ATPASE"/>
    <property type="match status" value="1"/>
</dbReference>
<dbReference type="SFLD" id="SFLDF00027">
    <property type="entry name" value="p-type_atpase"/>
    <property type="match status" value="1"/>
</dbReference>
<keyword evidence="13" id="KW-0406">Ion transport</keyword>
<proteinExistence type="predicted"/>
<keyword evidence="5 15" id="KW-0812">Transmembrane</keyword>
<dbReference type="SFLD" id="SFLDG00002">
    <property type="entry name" value="C1.7:_P-type_atpase_like"/>
    <property type="match status" value="1"/>
</dbReference>
<dbReference type="Pfam" id="PF00689">
    <property type="entry name" value="Cation_ATPase_C"/>
    <property type="match status" value="1"/>
</dbReference>
<dbReference type="InterPro" id="IPR044492">
    <property type="entry name" value="P_typ_ATPase_HD_dom"/>
</dbReference>
<comment type="caution">
    <text evidence="17">The sequence shown here is derived from an EMBL/GenBank/DDBJ whole genome shotgun (WGS) entry which is preliminary data.</text>
</comment>
<evidence type="ECO:0000256" key="7">
    <source>
        <dbReference type="ARBA" id="ARBA00022741"/>
    </source>
</evidence>
<dbReference type="InterPro" id="IPR059000">
    <property type="entry name" value="ATPase_P-type_domA"/>
</dbReference>
<dbReference type="Gene3D" id="1.20.1110.10">
    <property type="entry name" value="Calcium-transporting ATPase, transmembrane domain"/>
    <property type="match status" value="3"/>
</dbReference>
<evidence type="ECO:0000256" key="14">
    <source>
        <dbReference type="ARBA" id="ARBA00023136"/>
    </source>
</evidence>
<dbReference type="PROSITE" id="PS00154">
    <property type="entry name" value="ATPASE_E1_E2"/>
    <property type="match status" value="1"/>
</dbReference>
<dbReference type="EC" id="7.2.2.10" evidence="2"/>
<dbReference type="PANTHER" id="PTHR24093:SF369">
    <property type="entry name" value="CALCIUM-TRANSPORTING ATPASE"/>
    <property type="match status" value="1"/>
</dbReference>
<dbReference type="PRINTS" id="PR00119">
    <property type="entry name" value="CATATPASE"/>
</dbReference>
<dbReference type="InterPro" id="IPR023298">
    <property type="entry name" value="ATPase_P-typ_TM_dom_sf"/>
</dbReference>
<evidence type="ECO:0000256" key="12">
    <source>
        <dbReference type="ARBA" id="ARBA00022989"/>
    </source>
</evidence>
<feature type="transmembrane region" description="Helical" evidence="15">
    <location>
        <begin position="327"/>
        <end position="348"/>
    </location>
</feature>
<feature type="transmembrane region" description="Helical" evidence="15">
    <location>
        <begin position="247"/>
        <end position="269"/>
    </location>
</feature>
<keyword evidence="12 15" id="KW-1133">Transmembrane helix</keyword>
<keyword evidence="9" id="KW-0067">ATP-binding</keyword>
<evidence type="ECO:0000256" key="8">
    <source>
        <dbReference type="ARBA" id="ARBA00022837"/>
    </source>
</evidence>
<keyword evidence="4" id="KW-0109">Calcium transport</keyword>
<dbReference type="InterPro" id="IPR008250">
    <property type="entry name" value="ATPase_P-typ_transduc_dom_A_sf"/>
</dbReference>
<dbReference type="InterPro" id="IPR006068">
    <property type="entry name" value="ATPase_P-typ_cation-transptr_C"/>
</dbReference>
<keyword evidence="18" id="KW-1185">Reference proteome</keyword>
<feature type="transmembrane region" description="Helical" evidence="15">
    <location>
        <begin position="950"/>
        <end position="971"/>
    </location>
</feature>
<keyword evidence="8" id="KW-0106">Calcium</keyword>
<dbReference type="InterPro" id="IPR023299">
    <property type="entry name" value="ATPase_P-typ_cyto_dom_N"/>
</dbReference>
<feature type="transmembrane region" description="Helical" evidence="15">
    <location>
        <begin position="852"/>
        <end position="872"/>
    </location>
</feature>
<feature type="transmembrane region" description="Helical" evidence="15">
    <location>
        <begin position="918"/>
        <end position="938"/>
    </location>
</feature>
<feature type="transmembrane region" description="Helical" evidence="15">
    <location>
        <begin position="775"/>
        <end position="796"/>
    </location>
</feature>
<evidence type="ECO:0000256" key="1">
    <source>
        <dbReference type="ARBA" id="ARBA00004127"/>
    </source>
</evidence>
<keyword evidence="10" id="KW-0460">Magnesium</keyword>
<dbReference type="Pfam" id="PF00122">
    <property type="entry name" value="E1-E2_ATPase"/>
    <property type="match status" value="1"/>
</dbReference>
<evidence type="ECO:0000256" key="15">
    <source>
        <dbReference type="SAM" id="Phobius"/>
    </source>
</evidence>
<protein>
    <recommendedName>
        <fullName evidence="2">P-type Ca(2+) transporter</fullName>
        <ecNumber evidence="2">7.2.2.10</ecNumber>
    </recommendedName>
</protein>
<evidence type="ECO:0000256" key="3">
    <source>
        <dbReference type="ARBA" id="ARBA00022448"/>
    </source>
</evidence>
<dbReference type="InterPro" id="IPR036412">
    <property type="entry name" value="HAD-like_sf"/>
</dbReference>
<dbReference type="InterPro" id="IPR018303">
    <property type="entry name" value="ATPase_P-typ_P_site"/>
</dbReference>